<dbReference type="AlphaFoldDB" id="A0A1F7HGI8"/>
<comment type="caution">
    <text evidence="1">The sequence shown here is derived from an EMBL/GenBank/DDBJ whole genome shotgun (WGS) entry which is preliminary data.</text>
</comment>
<evidence type="ECO:0000313" key="1">
    <source>
        <dbReference type="EMBL" id="OGK30331.1"/>
    </source>
</evidence>
<sequence length="205" mass="22282">MAGLSQDGIVNPTDAPGSETVAYVNPVGTVGNQCHRGSLGMDFDVVSPIKITSLGAFDDEMNGFKDPITVYIADRNSRYEYARVVLQNNPDELSIDNSKFVKLPQPILLDPQNATGGIKLTVVAYGYGGYTGDLRSKPSRNWLGCNERNGNSEGRPPTWYTQTGGDAIKFTGKSRFAWDIKFPAIIDTGPANRYAAGTFIFEPAY</sequence>
<protein>
    <submittedName>
        <fullName evidence="1">Uncharacterized protein</fullName>
    </submittedName>
</protein>
<dbReference type="Proteomes" id="UP000178098">
    <property type="component" value="Unassembled WGS sequence"/>
</dbReference>
<evidence type="ECO:0000313" key="2">
    <source>
        <dbReference type="Proteomes" id="UP000178098"/>
    </source>
</evidence>
<accession>A0A1F7HGI8</accession>
<gene>
    <name evidence="1" type="ORF">A3D08_03655</name>
</gene>
<reference evidence="1 2" key="1">
    <citation type="journal article" date="2016" name="Nat. Commun.">
        <title>Thousands of microbial genomes shed light on interconnected biogeochemical processes in an aquifer system.</title>
        <authorList>
            <person name="Anantharaman K."/>
            <person name="Brown C.T."/>
            <person name="Hug L.A."/>
            <person name="Sharon I."/>
            <person name="Castelle C.J."/>
            <person name="Probst A.J."/>
            <person name="Thomas B.C."/>
            <person name="Singh A."/>
            <person name="Wilkins M.J."/>
            <person name="Karaoz U."/>
            <person name="Brodie E.L."/>
            <person name="Williams K.H."/>
            <person name="Hubbard S.S."/>
            <person name="Banfield J.F."/>
        </authorList>
    </citation>
    <scope>NUCLEOTIDE SEQUENCE [LARGE SCALE GENOMIC DNA]</scope>
</reference>
<dbReference type="EMBL" id="MFZT01000029">
    <property type="protein sequence ID" value="OGK30331.1"/>
    <property type="molecule type" value="Genomic_DNA"/>
</dbReference>
<organism evidence="1 2">
    <name type="scientific">Candidatus Roizmanbacteria bacterium RIFCSPHIGHO2_02_FULL_43_11</name>
    <dbReference type="NCBI Taxonomy" id="1802043"/>
    <lineage>
        <taxon>Bacteria</taxon>
        <taxon>Candidatus Roizmaniibacteriota</taxon>
    </lineage>
</organism>
<proteinExistence type="predicted"/>
<name>A0A1F7HGI8_9BACT</name>